<organism evidence="2 3">
    <name type="scientific">Kitasatospora nipponensis</name>
    <dbReference type="NCBI Taxonomy" id="258049"/>
    <lineage>
        <taxon>Bacteria</taxon>
        <taxon>Bacillati</taxon>
        <taxon>Actinomycetota</taxon>
        <taxon>Actinomycetes</taxon>
        <taxon>Kitasatosporales</taxon>
        <taxon>Streptomycetaceae</taxon>
        <taxon>Kitasatospora</taxon>
    </lineage>
</organism>
<evidence type="ECO:0000313" key="2">
    <source>
        <dbReference type="EMBL" id="GAA1275483.1"/>
    </source>
</evidence>
<accession>A0ABN1X2S6</accession>
<proteinExistence type="predicted"/>
<reference evidence="2 3" key="1">
    <citation type="journal article" date="2019" name="Int. J. Syst. Evol. Microbiol.">
        <title>The Global Catalogue of Microorganisms (GCM) 10K type strain sequencing project: providing services to taxonomists for standard genome sequencing and annotation.</title>
        <authorList>
            <consortium name="The Broad Institute Genomics Platform"/>
            <consortium name="The Broad Institute Genome Sequencing Center for Infectious Disease"/>
            <person name="Wu L."/>
            <person name="Ma J."/>
        </authorList>
    </citation>
    <scope>NUCLEOTIDE SEQUENCE [LARGE SCALE GENOMIC DNA]</scope>
    <source>
        <strain evidence="2 3">JCM 13004</strain>
    </source>
</reference>
<evidence type="ECO:0000256" key="1">
    <source>
        <dbReference type="SAM" id="MobiDB-lite"/>
    </source>
</evidence>
<comment type="caution">
    <text evidence="2">The sequence shown here is derived from an EMBL/GenBank/DDBJ whole genome shotgun (WGS) entry which is preliminary data.</text>
</comment>
<gene>
    <name evidence="2" type="ORF">GCM10009665_73300</name>
</gene>
<protein>
    <submittedName>
        <fullName evidence="2">Uncharacterized protein</fullName>
    </submittedName>
</protein>
<dbReference type="EMBL" id="BAAALF010000260">
    <property type="protein sequence ID" value="GAA1275483.1"/>
    <property type="molecule type" value="Genomic_DNA"/>
</dbReference>
<feature type="region of interest" description="Disordered" evidence="1">
    <location>
        <begin position="114"/>
        <end position="154"/>
    </location>
</feature>
<feature type="compositionally biased region" description="Low complexity" evidence="1">
    <location>
        <begin position="114"/>
        <end position="124"/>
    </location>
</feature>
<sequence length="154" mass="16376">MAKVCATAIDRLRASRVLSRWEARKSASTAARTSSSTTTTWIANTWPATLRSPPVHGERRRLGASSPGDDSCRLRRLPVSRPTNRAAEDRTFNRAMGPVYADCHREATGMAAAARAPPRTCPATHPDTTGAAQRAAPSGRQRQGGCRPGRGGGA</sequence>
<feature type="region of interest" description="Disordered" evidence="1">
    <location>
        <begin position="50"/>
        <end position="91"/>
    </location>
</feature>
<keyword evidence="3" id="KW-1185">Reference proteome</keyword>
<dbReference type="Proteomes" id="UP001500037">
    <property type="component" value="Unassembled WGS sequence"/>
</dbReference>
<evidence type="ECO:0000313" key="3">
    <source>
        <dbReference type="Proteomes" id="UP001500037"/>
    </source>
</evidence>
<name>A0ABN1X2S6_9ACTN</name>